<dbReference type="EMBL" id="JASNQZ010000008">
    <property type="protein sequence ID" value="KAL0953292.1"/>
    <property type="molecule type" value="Genomic_DNA"/>
</dbReference>
<sequence>MPPTALSTSRLSNFSIPTPHRRVLPQRDRTRRYGVIFDSCQYPVLPLHSGKGLASEGCGEDQQAHATPGERTADRISALSNTAIEGHPPCATYQFVLTDGGSLIDKNSKAADSTSAMSASPSADCSTWEFGGTTLAPKIGGARNSSSPVCGTTTAQRIAHLYRTGRNLGEIDAAESVSDEDTTLDSIDPQIPGPNLNSAALVRRGPNPPVRRPQSRSQALETASNEAYAAMTKNRVGPEDAVPCPRKACRASLPNVLALMYHLDLHDIDKKAEIYASSSVGTVAENTRRDVSAACTPVLPNTLYLSCGVPWMGCSAFFPK</sequence>
<feature type="region of interest" description="Disordered" evidence="1">
    <location>
        <begin position="1"/>
        <end position="20"/>
    </location>
</feature>
<dbReference type="Proteomes" id="UP001556367">
    <property type="component" value="Unassembled WGS sequence"/>
</dbReference>
<protein>
    <recommendedName>
        <fullName evidence="4">C2H2-type domain-containing protein</fullName>
    </recommendedName>
</protein>
<evidence type="ECO:0000313" key="2">
    <source>
        <dbReference type="EMBL" id="KAL0953292.1"/>
    </source>
</evidence>
<keyword evidence="3" id="KW-1185">Reference proteome</keyword>
<evidence type="ECO:0008006" key="4">
    <source>
        <dbReference type="Google" id="ProtNLM"/>
    </source>
</evidence>
<feature type="compositionally biased region" description="Polar residues" evidence="1">
    <location>
        <begin position="1"/>
        <end position="16"/>
    </location>
</feature>
<evidence type="ECO:0000256" key="1">
    <source>
        <dbReference type="SAM" id="MobiDB-lite"/>
    </source>
</evidence>
<gene>
    <name evidence="2" type="ORF">HGRIS_004541</name>
</gene>
<proteinExistence type="predicted"/>
<evidence type="ECO:0000313" key="3">
    <source>
        <dbReference type="Proteomes" id="UP001556367"/>
    </source>
</evidence>
<comment type="caution">
    <text evidence="2">The sequence shown here is derived from an EMBL/GenBank/DDBJ whole genome shotgun (WGS) entry which is preliminary data.</text>
</comment>
<name>A0ABR3JCF3_9AGAR</name>
<accession>A0ABR3JCF3</accession>
<reference evidence="3" key="1">
    <citation type="submission" date="2024-06" db="EMBL/GenBank/DDBJ databases">
        <title>Multi-omics analyses provide insights into the biosynthesis of the anticancer antibiotic pleurotin in Hohenbuehelia grisea.</title>
        <authorList>
            <person name="Weaver J.A."/>
            <person name="Alberti F."/>
        </authorList>
    </citation>
    <scope>NUCLEOTIDE SEQUENCE [LARGE SCALE GENOMIC DNA]</scope>
    <source>
        <strain evidence="3">T-177</strain>
    </source>
</reference>
<organism evidence="2 3">
    <name type="scientific">Hohenbuehelia grisea</name>
    <dbReference type="NCBI Taxonomy" id="104357"/>
    <lineage>
        <taxon>Eukaryota</taxon>
        <taxon>Fungi</taxon>
        <taxon>Dikarya</taxon>
        <taxon>Basidiomycota</taxon>
        <taxon>Agaricomycotina</taxon>
        <taxon>Agaricomycetes</taxon>
        <taxon>Agaricomycetidae</taxon>
        <taxon>Agaricales</taxon>
        <taxon>Pleurotineae</taxon>
        <taxon>Pleurotaceae</taxon>
        <taxon>Hohenbuehelia</taxon>
    </lineage>
</organism>